<dbReference type="SMART" id="SM00245">
    <property type="entry name" value="TSPc"/>
    <property type="match status" value="1"/>
</dbReference>
<dbReference type="InterPro" id="IPR029045">
    <property type="entry name" value="ClpP/crotonase-like_dom_sf"/>
</dbReference>
<evidence type="ECO:0000313" key="3">
    <source>
        <dbReference type="EMBL" id="GEN08267.1"/>
    </source>
</evidence>
<dbReference type="EMBL" id="BJXR01000027">
    <property type="protein sequence ID" value="GEN08267.1"/>
    <property type="molecule type" value="Genomic_DNA"/>
</dbReference>
<sequence length="747" mass="79666">MSFIQKGAARGASWARRARRHPLLTASLLSLMGGSAGAQSQFPPPEEWCDFGRAGPAATQPAPVAMSAAHGQVRFFGVGPSYTDADLSLVMALNGSTVDWAEATRHYASTMEGVCALDVTSKTLPRARVLTVGPIAFIRPGTGELRIPRHARAAIIDLRGLPAAPGLEEALARAIGAISTTPVERLAGLVRAHVGMLDETTPYNVYGNYIDRLAHEPHAATGQTQLPVALLTEPTLAPATARFAADLRMARRAWLIGAPVHAAVAESRWMPVSSRGLLVRTMRLEDAQGPIPDVLPADLSLATLGMSALSAEALPSEQSLQLTSWLGAPPAVDRTTPVVRNAPPERISLEAVPPIGASSAIARADLLTLHGATRLFYPYFDIVGDGIDGRLLETLARVDATPVTHRDQTRRLLLRFNEVLKDGHGFVTMYGGPPPAGFFPVSLEEVQGQPIIRRSALPDMQPGDTLVSINGTPMSEWLAEEQAHASAATPGYLHDVAIRRLLIMNAPMDVGLRAMDGTTRVVQVQPQPVELLNQVSGPPSLRAAGSLADLGAPDLHYLNMASEVLTSPDAFRAALTAAQGASGLVVDMRGYPGISHYEVADRLIPTPFRTPVFRYPIWVGPDHFETWDSGHTRQPLTNPSYAGPIVLLVGPRTVSAAENFSIMLTGAQRVTVIGRRSAGTNGNVTRLLLPGQMAVSFTGMGILFPDQSRFHGVGIVPHIEVAPTVQDIATGTDPELLRAIQFLHTGQ</sequence>
<dbReference type="GO" id="GO:0004175">
    <property type="term" value="F:endopeptidase activity"/>
    <property type="evidence" value="ECO:0007669"/>
    <property type="project" value="TreeGrafter"/>
</dbReference>
<dbReference type="InterPro" id="IPR005151">
    <property type="entry name" value="Tail-specific_protease"/>
</dbReference>
<dbReference type="Gene3D" id="3.90.226.10">
    <property type="entry name" value="2-enoyl-CoA Hydratase, Chain A, domain 1"/>
    <property type="match status" value="1"/>
</dbReference>
<dbReference type="SUPFAM" id="SSF52096">
    <property type="entry name" value="ClpP/crotonase"/>
    <property type="match status" value="1"/>
</dbReference>
<reference evidence="3 6" key="2">
    <citation type="submission" date="2019-07" db="EMBL/GenBank/DDBJ databases">
        <title>Whole genome shotgun sequence of Myxococcus fulvus NBRC 100333.</title>
        <authorList>
            <person name="Hosoyama A."/>
            <person name="Uohara A."/>
            <person name="Ohji S."/>
            <person name="Ichikawa N."/>
        </authorList>
    </citation>
    <scope>NUCLEOTIDE SEQUENCE [LARGE SCALE GENOMIC DNA]</scope>
    <source>
        <strain evidence="3 6">NBRC 100333</strain>
    </source>
</reference>
<organism evidence="3 6">
    <name type="scientific">Myxococcus fulvus</name>
    <dbReference type="NCBI Taxonomy" id="33"/>
    <lineage>
        <taxon>Bacteria</taxon>
        <taxon>Pseudomonadati</taxon>
        <taxon>Myxococcota</taxon>
        <taxon>Myxococcia</taxon>
        <taxon>Myxococcales</taxon>
        <taxon>Cystobacterineae</taxon>
        <taxon>Myxococcaceae</taxon>
        <taxon>Myxococcus</taxon>
    </lineage>
</organism>
<dbReference type="GO" id="GO:0030288">
    <property type="term" value="C:outer membrane-bounded periplasmic space"/>
    <property type="evidence" value="ECO:0007669"/>
    <property type="project" value="TreeGrafter"/>
</dbReference>
<dbReference type="Proteomes" id="UP000321514">
    <property type="component" value="Unassembled WGS sequence"/>
</dbReference>
<dbReference type="GO" id="GO:0007165">
    <property type="term" value="P:signal transduction"/>
    <property type="evidence" value="ECO:0007669"/>
    <property type="project" value="TreeGrafter"/>
</dbReference>
<gene>
    <name evidence="3" type="ORF">MFU01_33040</name>
    <name evidence="4" type="ORF">SAMN05443572_106307</name>
</gene>
<dbReference type="PANTHER" id="PTHR32060">
    <property type="entry name" value="TAIL-SPECIFIC PROTEASE"/>
    <property type="match status" value="1"/>
</dbReference>
<feature type="signal peptide" evidence="1">
    <location>
        <begin position="1"/>
        <end position="38"/>
    </location>
</feature>
<keyword evidence="5" id="KW-1185">Reference proteome</keyword>
<evidence type="ECO:0000313" key="4">
    <source>
        <dbReference type="EMBL" id="SEU21655.1"/>
    </source>
</evidence>
<name>A0A511T2Z6_MYXFU</name>
<evidence type="ECO:0000313" key="6">
    <source>
        <dbReference type="Proteomes" id="UP000321514"/>
    </source>
</evidence>
<dbReference type="GO" id="GO:0008236">
    <property type="term" value="F:serine-type peptidase activity"/>
    <property type="evidence" value="ECO:0007669"/>
    <property type="project" value="InterPro"/>
</dbReference>
<dbReference type="Pfam" id="PF03572">
    <property type="entry name" value="Peptidase_S41"/>
    <property type="match status" value="1"/>
</dbReference>
<evidence type="ECO:0000256" key="1">
    <source>
        <dbReference type="SAM" id="SignalP"/>
    </source>
</evidence>
<dbReference type="PANTHER" id="PTHR32060:SF30">
    <property type="entry name" value="CARBOXY-TERMINAL PROCESSING PROTEASE CTPA"/>
    <property type="match status" value="1"/>
</dbReference>
<dbReference type="AlphaFoldDB" id="A0A511T2Z6"/>
<dbReference type="OrthoDB" id="5379939at2"/>
<dbReference type="STRING" id="1334629.MFUL124B02_29840"/>
<evidence type="ECO:0000313" key="5">
    <source>
        <dbReference type="Proteomes" id="UP000183760"/>
    </source>
</evidence>
<protein>
    <submittedName>
        <fullName evidence="4">Peptidase family S41</fullName>
    </submittedName>
</protein>
<feature type="chain" id="PRO_5022931925" evidence="1">
    <location>
        <begin position="39"/>
        <end position="747"/>
    </location>
</feature>
<dbReference type="Proteomes" id="UP000183760">
    <property type="component" value="Unassembled WGS sequence"/>
</dbReference>
<keyword evidence="1" id="KW-0732">Signal</keyword>
<accession>A0A511T2Z6</accession>
<reference evidence="4 5" key="1">
    <citation type="submission" date="2016-10" db="EMBL/GenBank/DDBJ databases">
        <authorList>
            <person name="Varghese N."/>
            <person name="Submissions S."/>
        </authorList>
    </citation>
    <scope>NUCLEOTIDE SEQUENCE [LARGE SCALE GENOMIC DNA]</scope>
    <source>
        <strain evidence="4 5">DSM 16525</strain>
    </source>
</reference>
<proteinExistence type="predicted"/>
<evidence type="ECO:0000259" key="2">
    <source>
        <dbReference type="SMART" id="SM00245"/>
    </source>
</evidence>
<dbReference type="GO" id="GO:0006508">
    <property type="term" value="P:proteolysis"/>
    <property type="evidence" value="ECO:0007669"/>
    <property type="project" value="InterPro"/>
</dbReference>
<dbReference type="EMBL" id="FOIB01000006">
    <property type="protein sequence ID" value="SEU21655.1"/>
    <property type="molecule type" value="Genomic_DNA"/>
</dbReference>
<feature type="domain" description="Tail specific protease" evidence="2">
    <location>
        <begin position="517"/>
        <end position="722"/>
    </location>
</feature>
<comment type="caution">
    <text evidence="3">The sequence shown here is derived from an EMBL/GenBank/DDBJ whole genome shotgun (WGS) entry which is preliminary data.</text>
</comment>
<dbReference type="RefSeq" id="WP_074956226.1">
    <property type="nucleotide sequence ID" value="NZ_BJXR01000027.1"/>
</dbReference>